<dbReference type="OrthoDB" id="2476089at2"/>
<evidence type="ECO:0000256" key="1">
    <source>
        <dbReference type="SAM" id="MobiDB-lite"/>
    </source>
</evidence>
<dbReference type="Proteomes" id="UP000235114">
    <property type="component" value="Unassembled WGS sequence"/>
</dbReference>
<name>A0A2N5GM79_9BACI</name>
<evidence type="ECO:0000313" key="3">
    <source>
        <dbReference type="EMBL" id="PLR97030.1"/>
    </source>
</evidence>
<comment type="caution">
    <text evidence="2">The sequence shown here is derived from an EMBL/GenBank/DDBJ whole genome shotgun (WGS) entry which is preliminary data.</text>
</comment>
<sequence length="70" mass="7750">MVKKDNEQSSALAGKFYEEKDYHRNDEVSIGLATTHEQVSDNYMGESVPPQGDQPPIPRTGNRGDGENTI</sequence>
<dbReference type="Proteomes" id="UP000234951">
    <property type="component" value="Unassembled WGS sequence"/>
</dbReference>
<dbReference type="AlphaFoldDB" id="A0A2N5GM79"/>
<reference evidence="3 5" key="2">
    <citation type="submission" date="2017-12" db="EMBL/GenBank/DDBJ databases">
        <title>Comparative Functional Genomics of Dry Heat Resistant strains isolated from the Viking Spacecraft.</title>
        <authorList>
            <person name="Seuylemezian A."/>
            <person name="Cooper K."/>
            <person name="Vaishampayan P."/>
        </authorList>
    </citation>
    <scope>NUCLEOTIDE SEQUENCE [LARGE SCALE GENOMIC DNA]</scope>
    <source>
        <strain evidence="3 5">ATCC 29669</strain>
    </source>
</reference>
<dbReference type="Pfam" id="PF13217">
    <property type="entry name" value="DUF4025"/>
    <property type="match status" value="1"/>
</dbReference>
<evidence type="ECO:0000313" key="2">
    <source>
        <dbReference type="EMBL" id="PLR82966.1"/>
    </source>
</evidence>
<evidence type="ECO:0000313" key="5">
    <source>
        <dbReference type="Proteomes" id="UP000235114"/>
    </source>
</evidence>
<dbReference type="InterPro" id="IPR025100">
    <property type="entry name" value="DUF4025"/>
</dbReference>
<protein>
    <submittedName>
        <fullName evidence="2">DUF4025 domain-containing protein</fullName>
    </submittedName>
</protein>
<dbReference type="EMBL" id="PGVD01000028">
    <property type="protein sequence ID" value="PLR97030.1"/>
    <property type="molecule type" value="Genomic_DNA"/>
</dbReference>
<feature type="compositionally biased region" description="Basic and acidic residues" evidence="1">
    <location>
        <begin position="16"/>
        <end position="27"/>
    </location>
</feature>
<reference evidence="2 4" key="1">
    <citation type="submission" date="2017-11" db="EMBL/GenBank/DDBJ databases">
        <title>Comparitive Functional Genomics of Dry Heat Resistant strains isolated from the Viking Spacecraft.</title>
        <authorList>
            <person name="Seuylemezian A."/>
            <person name="Cooper K."/>
            <person name="Vaishampayan P."/>
        </authorList>
    </citation>
    <scope>NUCLEOTIDE SEQUENCE [LARGE SCALE GENOMIC DNA]</scope>
    <source>
        <strain evidence="2 4">M4.6</strain>
    </source>
</reference>
<keyword evidence="5" id="KW-1185">Reference proteome</keyword>
<dbReference type="EMBL" id="PGVA01000024">
    <property type="protein sequence ID" value="PLR82966.1"/>
    <property type="molecule type" value="Genomic_DNA"/>
</dbReference>
<evidence type="ECO:0000313" key="4">
    <source>
        <dbReference type="Proteomes" id="UP000234951"/>
    </source>
</evidence>
<accession>A0A2N5GM79</accession>
<proteinExistence type="predicted"/>
<gene>
    <name evidence="2" type="ORF">CU635_10850</name>
    <name evidence="3" type="ORF">CVD25_10350</name>
</gene>
<feature type="region of interest" description="Disordered" evidence="1">
    <location>
        <begin position="1"/>
        <end position="70"/>
    </location>
</feature>
<organism evidence="2 4">
    <name type="scientific">Bacillus canaveralius</name>
    <dbReference type="NCBI Taxonomy" id="1403243"/>
    <lineage>
        <taxon>Bacteria</taxon>
        <taxon>Bacillati</taxon>
        <taxon>Bacillota</taxon>
        <taxon>Bacilli</taxon>
        <taxon>Bacillales</taxon>
        <taxon>Bacillaceae</taxon>
        <taxon>Bacillus</taxon>
    </lineage>
</organism>